<dbReference type="EMBL" id="WIVE01000022">
    <property type="protein sequence ID" value="MQX36610.1"/>
    <property type="molecule type" value="Genomic_DNA"/>
</dbReference>
<protein>
    <submittedName>
        <fullName evidence="1">Uncharacterized protein</fullName>
    </submittedName>
</protein>
<accession>A0A7X2D4X0</accession>
<proteinExistence type="predicted"/>
<sequence>MSIFLGRVFAHGSRRGALAALVLGLVLGVGLMAAGPALAAGGGGGHGKSAAEAGDRPDKETVLPRSEADQVGGSYMQLDALWLPVTQGQRFRYQAVTARLVPLPDKRVPACMKAPWAREAILFELNETPLTLDDVNHLDARKQVVARLLKRVHAHLGVVVYEEVQLVSGLHEPGLAERTLAFMCR</sequence>
<gene>
    <name evidence="1" type="ORF">GHC57_08780</name>
</gene>
<keyword evidence="2" id="KW-1185">Reference proteome</keyword>
<name>A0A7X2D4X0_9PROT</name>
<dbReference type="OrthoDB" id="7363335at2"/>
<evidence type="ECO:0000313" key="1">
    <source>
        <dbReference type="EMBL" id="MQX36610.1"/>
    </source>
</evidence>
<dbReference type="RefSeq" id="WP_153343261.1">
    <property type="nucleotide sequence ID" value="NZ_WIVE01000022.1"/>
</dbReference>
<reference evidence="1 2" key="1">
    <citation type="submission" date="2019-10" db="EMBL/GenBank/DDBJ databases">
        <title>Draft whole-genome sequence of the purple nonsulfur photosynthetic bacterium Roseospira navarrensis DSM 15114.</title>
        <authorList>
            <person name="Kyndt J.A."/>
            <person name="Meyer T.E."/>
        </authorList>
    </citation>
    <scope>NUCLEOTIDE SEQUENCE [LARGE SCALE GENOMIC DNA]</scope>
    <source>
        <strain evidence="1 2">DSM 15114</strain>
    </source>
</reference>
<comment type="caution">
    <text evidence="1">The sequence shown here is derived from an EMBL/GenBank/DDBJ whole genome shotgun (WGS) entry which is preliminary data.</text>
</comment>
<organism evidence="1 2">
    <name type="scientific">Roseospira navarrensis</name>
    <dbReference type="NCBI Taxonomy" id="140058"/>
    <lineage>
        <taxon>Bacteria</taxon>
        <taxon>Pseudomonadati</taxon>
        <taxon>Pseudomonadota</taxon>
        <taxon>Alphaproteobacteria</taxon>
        <taxon>Rhodospirillales</taxon>
        <taxon>Rhodospirillaceae</taxon>
        <taxon>Roseospira</taxon>
    </lineage>
</organism>
<dbReference type="AlphaFoldDB" id="A0A7X2D4X0"/>
<dbReference type="Proteomes" id="UP000434582">
    <property type="component" value="Unassembled WGS sequence"/>
</dbReference>
<evidence type="ECO:0000313" key="2">
    <source>
        <dbReference type="Proteomes" id="UP000434582"/>
    </source>
</evidence>